<keyword evidence="1" id="KW-0175">Coiled coil</keyword>
<protein>
    <recommendedName>
        <fullName evidence="4">Lipoprotein</fullName>
    </recommendedName>
</protein>
<organism evidence="2 3">
    <name type="scientific">Pseudidiomarina homiensis</name>
    <dbReference type="NCBI Taxonomy" id="364198"/>
    <lineage>
        <taxon>Bacteria</taxon>
        <taxon>Pseudomonadati</taxon>
        <taxon>Pseudomonadota</taxon>
        <taxon>Gammaproteobacteria</taxon>
        <taxon>Alteromonadales</taxon>
        <taxon>Idiomarinaceae</taxon>
        <taxon>Pseudidiomarina</taxon>
    </lineage>
</organism>
<evidence type="ECO:0000313" key="2">
    <source>
        <dbReference type="EMBL" id="RUO55695.1"/>
    </source>
</evidence>
<dbReference type="OrthoDB" id="5767052at2"/>
<name>A0A432Y408_9GAMM</name>
<dbReference type="Proteomes" id="UP000287649">
    <property type="component" value="Unassembled WGS sequence"/>
</dbReference>
<accession>A0A432Y408</accession>
<gene>
    <name evidence="2" type="ORF">CWI70_02605</name>
</gene>
<dbReference type="PROSITE" id="PS51257">
    <property type="entry name" value="PROKAR_LIPOPROTEIN"/>
    <property type="match status" value="1"/>
</dbReference>
<dbReference type="InterPro" id="IPR016875">
    <property type="entry name" value="UCP028200"/>
</dbReference>
<feature type="coiled-coil region" evidence="1">
    <location>
        <begin position="123"/>
        <end position="154"/>
    </location>
</feature>
<evidence type="ECO:0000313" key="3">
    <source>
        <dbReference type="Proteomes" id="UP000287649"/>
    </source>
</evidence>
<dbReference type="RefSeq" id="WP_126770300.1">
    <property type="nucleotide sequence ID" value="NZ_PIPX01000001.1"/>
</dbReference>
<comment type="caution">
    <text evidence="2">The sequence shown here is derived from an EMBL/GenBank/DDBJ whole genome shotgun (WGS) entry which is preliminary data.</text>
</comment>
<sequence>MTKWKTIIIIVLVFSAFLTGCSTQFGYRFADTYLEWQLAKYIDVSGQLETDVDTAIDELHMWHARSELPRYRDFLDTMLDDLDHGAVDAQRLFDYGGEVFHLWQRIRNQITPYAQEFLPRLNATQRTQLIKNLRDRLQEERKEAQELTDDERFERSYDRAVERASDWLGRVHPEQRRLLRRWVQERDNSDELWLDYQAQWLNRFEEILAEPQAETFAAELHDLFTQPEQLRSEELHAQNAENRELAVAVILVIYQSLSSQQKQHLEAKLREYRATLTDLINEYAVTTD</sequence>
<dbReference type="AlphaFoldDB" id="A0A432Y408"/>
<evidence type="ECO:0000256" key="1">
    <source>
        <dbReference type="SAM" id="Coils"/>
    </source>
</evidence>
<dbReference type="PIRSF" id="PIRSF028200">
    <property type="entry name" value="UCP028200"/>
    <property type="match status" value="1"/>
</dbReference>
<dbReference type="EMBL" id="PIPX01000001">
    <property type="protein sequence ID" value="RUO55695.1"/>
    <property type="molecule type" value="Genomic_DNA"/>
</dbReference>
<reference evidence="3" key="1">
    <citation type="journal article" date="2018" name="Front. Microbiol.">
        <title>Genome-Based Analysis Reveals the Taxonomy and Diversity of the Family Idiomarinaceae.</title>
        <authorList>
            <person name="Liu Y."/>
            <person name="Lai Q."/>
            <person name="Shao Z."/>
        </authorList>
    </citation>
    <scope>NUCLEOTIDE SEQUENCE [LARGE SCALE GENOMIC DNA]</scope>
    <source>
        <strain evidence="3">PO-M2</strain>
    </source>
</reference>
<proteinExistence type="predicted"/>
<evidence type="ECO:0008006" key="4">
    <source>
        <dbReference type="Google" id="ProtNLM"/>
    </source>
</evidence>
<dbReference type="Pfam" id="PF19795">
    <property type="entry name" value="DUF6279"/>
    <property type="match status" value="1"/>
</dbReference>
<keyword evidence="3" id="KW-1185">Reference proteome</keyword>